<evidence type="ECO:0000256" key="5">
    <source>
        <dbReference type="ARBA" id="ARBA00022832"/>
    </source>
</evidence>
<dbReference type="SUPFAM" id="SSF51735">
    <property type="entry name" value="NAD(P)-binding Rossmann-fold domains"/>
    <property type="match status" value="1"/>
</dbReference>
<dbReference type="InterPro" id="IPR002347">
    <property type="entry name" value="SDR_fam"/>
</dbReference>
<evidence type="ECO:0000256" key="7">
    <source>
        <dbReference type="ARBA" id="ARBA00022989"/>
    </source>
</evidence>
<evidence type="ECO:0000256" key="4">
    <source>
        <dbReference type="ARBA" id="ARBA00022824"/>
    </source>
</evidence>
<dbReference type="PRINTS" id="PR00080">
    <property type="entry name" value="SDRFAMILY"/>
</dbReference>
<keyword evidence="7" id="KW-1133">Transmembrane helix</keyword>
<keyword evidence="8" id="KW-0560">Oxidoreductase</keyword>
<dbReference type="PANTHER" id="PTHR43086">
    <property type="entry name" value="VERY-LONG-CHAIN 3-OXOOACYL-COA REDUCTASE"/>
    <property type="match status" value="1"/>
</dbReference>
<comment type="similarity">
    <text evidence="12">Belongs to the short-chain dehydrogenases/reductases (SDR) family.</text>
</comment>
<dbReference type="STRING" id="78915.A0A4P9XW68"/>
<protein>
    <recommendedName>
        <fullName evidence="15">Very-long-chain 3-oxoacyl-CoA reductase</fullName>
    </recommendedName>
</protein>
<feature type="non-terminal residue" evidence="13">
    <location>
        <position position="1"/>
    </location>
</feature>
<proteinExistence type="inferred from homology"/>
<evidence type="ECO:0008006" key="15">
    <source>
        <dbReference type="Google" id="ProtNLM"/>
    </source>
</evidence>
<evidence type="ECO:0000256" key="9">
    <source>
        <dbReference type="ARBA" id="ARBA00023098"/>
    </source>
</evidence>
<keyword evidence="10" id="KW-0472">Membrane</keyword>
<dbReference type="Gene3D" id="3.40.50.720">
    <property type="entry name" value="NAD(P)-binding Rossmann-like Domain"/>
    <property type="match status" value="1"/>
</dbReference>
<evidence type="ECO:0000256" key="12">
    <source>
        <dbReference type="RuleBase" id="RU000363"/>
    </source>
</evidence>
<organism evidence="13 14">
    <name type="scientific">Thamnocephalis sphaerospora</name>
    <dbReference type="NCBI Taxonomy" id="78915"/>
    <lineage>
        <taxon>Eukaryota</taxon>
        <taxon>Fungi</taxon>
        <taxon>Fungi incertae sedis</taxon>
        <taxon>Zoopagomycota</taxon>
        <taxon>Zoopagomycotina</taxon>
        <taxon>Zoopagomycetes</taxon>
        <taxon>Zoopagales</taxon>
        <taxon>Sigmoideomycetaceae</taxon>
        <taxon>Thamnocephalis</taxon>
    </lineage>
</organism>
<keyword evidence="2" id="KW-0444">Lipid biosynthesis</keyword>
<evidence type="ECO:0000256" key="6">
    <source>
        <dbReference type="ARBA" id="ARBA00022857"/>
    </source>
</evidence>
<dbReference type="EMBL" id="KZ992447">
    <property type="protein sequence ID" value="RKP10556.1"/>
    <property type="molecule type" value="Genomic_DNA"/>
</dbReference>
<dbReference type="FunFam" id="3.40.50.720:FF:000137">
    <property type="entry name" value="Hydroxysteroid (17-beta) dehydrogenase 3"/>
    <property type="match status" value="1"/>
</dbReference>
<keyword evidence="3" id="KW-0812">Transmembrane</keyword>
<dbReference type="UniPathway" id="UPA00094"/>
<evidence type="ECO:0000256" key="2">
    <source>
        <dbReference type="ARBA" id="ARBA00022516"/>
    </source>
</evidence>
<dbReference type="GO" id="GO:0030497">
    <property type="term" value="P:fatty acid elongation"/>
    <property type="evidence" value="ECO:0007669"/>
    <property type="project" value="InterPro"/>
</dbReference>
<dbReference type="Proteomes" id="UP000271241">
    <property type="component" value="Unassembled WGS sequence"/>
</dbReference>
<dbReference type="InterPro" id="IPR027533">
    <property type="entry name" value="3_ketoreductase_fungal"/>
</dbReference>
<evidence type="ECO:0000313" key="13">
    <source>
        <dbReference type="EMBL" id="RKP10556.1"/>
    </source>
</evidence>
<evidence type="ECO:0000256" key="10">
    <source>
        <dbReference type="ARBA" id="ARBA00023136"/>
    </source>
</evidence>
<accession>A0A4P9XW68</accession>
<dbReference type="CDD" id="cd05356">
    <property type="entry name" value="17beta-HSD1_like_SDR_c"/>
    <property type="match status" value="1"/>
</dbReference>
<keyword evidence="11" id="KW-0275">Fatty acid biosynthesis</keyword>
<dbReference type="PRINTS" id="PR00081">
    <property type="entry name" value="GDHRDH"/>
</dbReference>
<keyword evidence="6" id="KW-0521">NADP</keyword>
<keyword evidence="5" id="KW-0276">Fatty acid metabolism</keyword>
<dbReference type="Pfam" id="PF00106">
    <property type="entry name" value="adh_short"/>
    <property type="match status" value="1"/>
</dbReference>
<evidence type="ECO:0000256" key="1">
    <source>
        <dbReference type="ARBA" id="ARBA00005194"/>
    </source>
</evidence>
<evidence type="ECO:0000313" key="14">
    <source>
        <dbReference type="Proteomes" id="UP000271241"/>
    </source>
</evidence>
<comment type="pathway">
    <text evidence="1">Lipid metabolism; fatty acid biosynthesis.</text>
</comment>
<dbReference type="OrthoDB" id="5545019at2759"/>
<dbReference type="GO" id="GO:0005783">
    <property type="term" value="C:endoplasmic reticulum"/>
    <property type="evidence" value="ECO:0007669"/>
    <property type="project" value="InterPro"/>
</dbReference>
<keyword evidence="14" id="KW-1185">Reference proteome</keyword>
<dbReference type="PIRSF" id="PIRSF000126">
    <property type="entry name" value="11-beta-HSD1"/>
    <property type="match status" value="1"/>
</dbReference>
<name>A0A4P9XW68_9FUNG</name>
<gene>
    <name evidence="13" type="ORF">THASP1DRAFT_12675</name>
</gene>
<evidence type="ECO:0000256" key="8">
    <source>
        <dbReference type="ARBA" id="ARBA00023002"/>
    </source>
</evidence>
<dbReference type="GO" id="GO:0045703">
    <property type="term" value="F:ketoreductase activity"/>
    <property type="evidence" value="ECO:0007669"/>
    <property type="project" value="InterPro"/>
</dbReference>
<sequence length="312" mass="33995">LAFVGLLTFAYYGLSLLRTVLDTTIRSGISLNKFGAKRGAWAVVTGCTDGIGKAFAQQLAKAGFNIVLVSRTQSKLDALSEEIAAKYNVETKVVAIDFTRAQPADYERLREVVDSVQVGALINNVGTNHEFPIRFQDEEDSVLENIVEVNVLAQVRITKMVVSQMASRKNGLIINLGSMAGVSPTPLLSIYSGTKAFVRSWSQALGAELAGQGIVVECLDAYFIVSNMSKVRRASYMIPTADTYVKQVLKRIGLLGGAGVPYASSPYLPHAIISWAVERLLPRKLVLDYNHSMQVNIRKRALAKQARAAKSQ</sequence>
<dbReference type="HAMAP" id="MF_03107">
    <property type="entry name" value="3_ketoreductase"/>
    <property type="match status" value="1"/>
</dbReference>
<evidence type="ECO:0000256" key="11">
    <source>
        <dbReference type="ARBA" id="ARBA00023160"/>
    </source>
</evidence>
<evidence type="ECO:0000256" key="3">
    <source>
        <dbReference type="ARBA" id="ARBA00022692"/>
    </source>
</evidence>
<dbReference type="InterPro" id="IPR036291">
    <property type="entry name" value="NAD(P)-bd_dom_sf"/>
</dbReference>
<dbReference type="InterPro" id="IPR020904">
    <property type="entry name" value="Sc_DH/Rdtase_CS"/>
</dbReference>
<dbReference type="PROSITE" id="PS00061">
    <property type="entry name" value="ADH_SHORT"/>
    <property type="match status" value="1"/>
</dbReference>
<reference evidence="14" key="1">
    <citation type="journal article" date="2018" name="Nat. Microbiol.">
        <title>Leveraging single-cell genomics to expand the fungal tree of life.</title>
        <authorList>
            <person name="Ahrendt S.R."/>
            <person name="Quandt C.A."/>
            <person name="Ciobanu D."/>
            <person name="Clum A."/>
            <person name="Salamov A."/>
            <person name="Andreopoulos B."/>
            <person name="Cheng J.F."/>
            <person name="Woyke T."/>
            <person name="Pelin A."/>
            <person name="Henrissat B."/>
            <person name="Reynolds N.K."/>
            <person name="Benny G.L."/>
            <person name="Smith M.E."/>
            <person name="James T.Y."/>
            <person name="Grigoriev I.V."/>
        </authorList>
    </citation>
    <scope>NUCLEOTIDE SEQUENCE [LARGE SCALE GENOMIC DNA]</scope>
    <source>
        <strain evidence="14">RSA 1356</strain>
    </source>
</reference>
<keyword evidence="4" id="KW-0256">Endoplasmic reticulum</keyword>
<keyword evidence="9" id="KW-0443">Lipid metabolism</keyword>
<dbReference type="AlphaFoldDB" id="A0A4P9XW68"/>
<dbReference type="PANTHER" id="PTHR43086:SF2">
    <property type="entry name" value="HYDROXYSTEROID DEHYDROGENASE-LIKE PROTEIN 1"/>
    <property type="match status" value="1"/>
</dbReference>